<protein>
    <submittedName>
        <fullName evidence="1">Uncharacterized protein</fullName>
    </submittedName>
</protein>
<comment type="caution">
    <text evidence="1">The sequence shown here is derived from an EMBL/GenBank/DDBJ whole genome shotgun (WGS) entry which is preliminary data.</text>
</comment>
<dbReference type="Proteomes" id="UP000292702">
    <property type="component" value="Unassembled WGS sequence"/>
</dbReference>
<organism evidence="1 2">
    <name type="scientific">Steccherinum ochraceum</name>
    <dbReference type="NCBI Taxonomy" id="92696"/>
    <lineage>
        <taxon>Eukaryota</taxon>
        <taxon>Fungi</taxon>
        <taxon>Dikarya</taxon>
        <taxon>Basidiomycota</taxon>
        <taxon>Agaricomycotina</taxon>
        <taxon>Agaricomycetes</taxon>
        <taxon>Polyporales</taxon>
        <taxon>Steccherinaceae</taxon>
        <taxon>Steccherinum</taxon>
    </lineage>
</organism>
<accession>A0A4R0R457</accession>
<gene>
    <name evidence="1" type="ORF">EIP91_009252</name>
</gene>
<sequence>MSSSGVRILKSADEVAAQRRVRIERTHTALDCLCIAQYPGREDLWISSPNVPVIPQLPEVNPSEAISYYSDGMLGLHEHYKWPQKYYVDLPHAMAAPANPAFFYFSHSGISDADDQDFPVYDQHQELPTFADPSMSWYHVNYGDFDQSDEIPGAQVGSLNKPLRVRMKAALKEVFVHLKSVSSYLASEDHDAAAATQGRVHGLLNYFEVTARRLAHCCNVLVQGNLTTFHQPSL</sequence>
<proteinExistence type="predicted"/>
<dbReference type="EMBL" id="RWJN01000522">
    <property type="protein sequence ID" value="TCD60956.1"/>
    <property type="molecule type" value="Genomic_DNA"/>
</dbReference>
<evidence type="ECO:0000313" key="1">
    <source>
        <dbReference type="EMBL" id="TCD60956.1"/>
    </source>
</evidence>
<keyword evidence="2" id="KW-1185">Reference proteome</keyword>
<dbReference type="OrthoDB" id="2756194at2759"/>
<dbReference type="STRING" id="92696.A0A4R0R457"/>
<reference evidence="1 2" key="1">
    <citation type="submission" date="2018-11" db="EMBL/GenBank/DDBJ databases">
        <title>Genome assembly of Steccherinum ochraceum LE-BIN_3174, the white-rot fungus of the Steccherinaceae family (The Residual Polyporoid clade, Polyporales, Basidiomycota).</title>
        <authorList>
            <person name="Fedorova T.V."/>
            <person name="Glazunova O.A."/>
            <person name="Landesman E.O."/>
            <person name="Moiseenko K.V."/>
            <person name="Psurtseva N.V."/>
            <person name="Savinova O.S."/>
            <person name="Shakhova N.V."/>
            <person name="Tyazhelova T.V."/>
            <person name="Vasina D.V."/>
        </authorList>
    </citation>
    <scope>NUCLEOTIDE SEQUENCE [LARGE SCALE GENOMIC DNA]</scope>
    <source>
        <strain evidence="1 2">LE-BIN_3174</strain>
    </source>
</reference>
<dbReference type="AlphaFoldDB" id="A0A4R0R457"/>
<name>A0A4R0R457_9APHY</name>
<evidence type="ECO:0000313" key="2">
    <source>
        <dbReference type="Proteomes" id="UP000292702"/>
    </source>
</evidence>